<comment type="caution">
    <text evidence="1">The sequence shown here is derived from an EMBL/GenBank/DDBJ whole genome shotgun (WGS) entry which is preliminary data.</text>
</comment>
<evidence type="ECO:0000313" key="2">
    <source>
        <dbReference type="Proteomes" id="UP000886501"/>
    </source>
</evidence>
<name>A0ACB6Z2M8_THEGA</name>
<protein>
    <submittedName>
        <fullName evidence="1">Acetyl-CoA synthetase-like protein</fullName>
    </submittedName>
</protein>
<keyword evidence="2" id="KW-1185">Reference proteome</keyword>
<sequence>MTRSMHIRFERVPITEIYQISEKLPVAKRAITWKIPPSMCAFECIPGSAVSVVLLPSSEQFKQLTALLPQTTIFQCYSLAEETTGEQHDKPSVPAGVLLPSIVARVQKVNAHSTGYGHSNEEATKETFVDGWVHTGDEVTINGNMEISTGRLKEMLKVRGFQVAPAEMETHSTKHPSVSEVCVVCIPHEFHGELPGDLQ</sequence>
<gene>
    <name evidence="1" type="ORF">BDM02DRAFT_3191080</name>
</gene>
<organism evidence="1 2">
    <name type="scientific">Thelephora ganbajun</name>
    <name type="common">Ganba fungus</name>
    <dbReference type="NCBI Taxonomy" id="370292"/>
    <lineage>
        <taxon>Eukaryota</taxon>
        <taxon>Fungi</taxon>
        <taxon>Dikarya</taxon>
        <taxon>Basidiomycota</taxon>
        <taxon>Agaricomycotina</taxon>
        <taxon>Agaricomycetes</taxon>
        <taxon>Thelephorales</taxon>
        <taxon>Thelephoraceae</taxon>
        <taxon>Thelephora</taxon>
    </lineage>
</organism>
<evidence type="ECO:0000313" key="1">
    <source>
        <dbReference type="EMBL" id="KAF9643926.1"/>
    </source>
</evidence>
<dbReference type="Proteomes" id="UP000886501">
    <property type="component" value="Unassembled WGS sequence"/>
</dbReference>
<reference evidence="1" key="2">
    <citation type="journal article" date="2020" name="Nat. Commun.">
        <title>Large-scale genome sequencing of mycorrhizal fungi provides insights into the early evolution of symbiotic traits.</title>
        <authorList>
            <person name="Miyauchi S."/>
            <person name="Kiss E."/>
            <person name="Kuo A."/>
            <person name="Drula E."/>
            <person name="Kohler A."/>
            <person name="Sanchez-Garcia M."/>
            <person name="Morin E."/>
            <person name="Andreopoulos B."/>
            <person name="Barry K.W."/>
            <person name="Bonito G."/>
            <person name="Buee M."/>
            <person name="Carver A."/>
            <person name="Chen C."/>
            <person name="Cichocki N."/>
            <person name="Clum A."/>
            <person name="Culley D."/>
            <person name="Crous P.W."/>
            <person name="Fauchery L."/>
            <person name="Girlanda M."/>
            <person name="Hayes R.D."/>
            <person name="Keri Z."/>
            <person name="LaButti K."/>
            <person name="Lipzen A."/>
            <person name="Lombard V."/>
            <person name="Magnuson J."/>
            <person name="Maillard F."/>
            <person name="Murat C."/>
            <person name="Nolan M."/>
            <person name="Ohm R.A."/>
            <person name="Pangilinan J."/>
            <person name="Pereira M.F."/>
            <person name="Perotto S."/>
            <person name="Peter M."/>
            <person name="Pfister S."/>
            <person name="Riley R."/>
            <person name="Sitrit Y."/>
            <person name="Stielow J.B."/>
            <person name="Szollosi G."/>
            <person name="Zifcakova L."/>
            <person name="Stursova M."/>
            <person name="Spatafora J.W."/>
            <person name="Tedersoo L."/>
            <person name="Vaario L.M."/>
            <person name="Yamada A."/>
            <person name="Yan M."/>
            <person name="Wang P."/>
            <person name="Xu J."/>
            <person name="Bruns T."/>
            <person name="Baldrian P."/>
            <person name="Vilgalys R."/>
            <person name="Dunand C."/>
            <person name="Henrissat B."/>
            <person name="Grigoriev I.V."/>
            <person name="Hibbett D."/>
            <person name="Nagy L.G."/>
            <person name="Martin F.M."/>
        </authorList>
    </citation>
    <scope>NUCLEOTIDE SEQUENCE</scope>
    <source>
        <strain evidence="1">P2</strain>
    </source>
</reference>
<accession>A0ACB6Z2M8</accession>
<proteinExistence type="predicted"/>
<dbReference type="EMBL" id="MU118175">
    <property type="protein sequence ID" value="KAF9643926.1"/>
    <property type="molecule type" value="Genomic_DNA"/>
</dbReference>
<reference evidence="1" key="1">
    <citation type="submission" date="2019-10" db="EMBL/GenBank/DDBJ databases">
        <authorList>
            <consortium name="DOE Joint Genome Institute"/>
            <person name="Kuo A."/>
            <person name="Miyauchi S."/>
            <person name="Kiss E."/>
            <person name="Drula E."/>
            <person name="Kohler A."/>
            <person name="Sanchez-Garcia M."/>
            <person name="Andreopoulos B."/>
            <person name="Barry K.W."/>
            <person name="Bonito G."/>
            <person name="Buee M."/>
            <person name="Carver A."/>
            <person name="Chen C."/>
            <person name="Cichocki N."/>
            <person name="Clum A."/>
            <person name="Culley D."/>
            <person name="Crous P.W."/>
            <person name="Fauchery L."/>
            <person name="Girlanda M."/>
            <person name="Hayes R."/>
            <person name="Keri Z."/>
            <person name="Labutti K."/>
            <person name="Lipzen A."/>
            <person name="Lombard V."/>
            <person name="Magnuson J."/>
            <person name="Maillard F."/>
            <person name="Morin E."/>
            <person name="Murat C."/>
            <person name="Nolan M."/>
            <person name="Ohm R."/>
            <person name="Pangilinan J."/>
            <person name="Pereira M."/>
            <person name="Perotto S."/>
            <person name="Peter M."/>
            <person name="Riley R."/>
            <person name="Sitrit Y."/>
            <person name="Stielow B."/>
            <person name="Szollosi G."/>
            <person name="Zifcakova L."/>
            <person name="Stursova M."/>
            <person name="Spatafora J.W."/>
            <person name="Tedersoo L."/>
            <person name="Vaario L.-M."/>
            <person name="Yamada A."/>
            <person name="Yan M."/>
            <person name="Wang P."/>
            <person name="Xu J."/>
            <person name="Bruns T."/>
            <person name="Baldrian P."/>
            <person name="Vilgalys R."/>
            <person name="Henrissat B."/>
            <person name="Grigoriev I.V."/>
            <person name="Hibbett D."/>
            <person name="Nagy L.G."/>
            <person name="Martin F.M."/>
        </authorList>
    </citation>
    <scope>NUCLEOTIDE SEQUENCE</scope>
    <source>
        <strain evidence="1">P2</strain>
    </source>
</reference>